<dbReference type="EMBL" id="CP126223">
    <property type="protein sequence ID" value="WIA23236.1"/>
    <property type="molecule type" value="Genomic_DNA"/>
</dbReference>
<name>A0ABY8USF9_TETOB</name>
<protein>
    <submittedName>
        <fullName evidence="1">Uncharacterized protein</fullName>
    </submittedName>
</protein>
<reference evidence="1 2" key="1">
    <citation type="submission" date="2023-05" db="EMBL/GenBank/DDBJ databases">
        <title>A 100% complete, gapless, phased diploid assembly of the Scenedesmus obliquus UTEX 3031 genome.</title>
        <authorList>
            <person name="Biondi T.C."/>
            <person name="Hanschen E.R."/>
            <person name="Kwon T."/>
            <person name="Eng W."/>
            <person name="Kruse C.P.S."/>
            <person name="Koehler S.I."/>
            <person name="Kunde Y."/>
            <person name="Gleasner C.D."/>
            <person name="You Mak K.T."/>
            <person name="Polle J."/>
            <person name="Hovde B.T."/>
            <person name="Starkenburg S.R."/>
        </authorList>
    </citation>
    <scope>NUCLEOTIDE SEQUENCE [LARGE SCALE GENOMIC DNA]</scope>
    <source>
        <strain evidence="1 2">DOE0152z</strain>
    </source>
</reference>
<evidence type="ECO:0000313" key="1">
    <source>
        <dbReference type="EMBL" id="WIA23236.1"/>
    </source>
</evidence>
<accession>A0ABY8USF9</accession>
<proteinExistence type="predicted"/>
<organism evidence="1 2">
    <name type="scientific">Tetradesmus obliquus</name>
    <name type="common">Green alga</name>
    <name type="synonym">Acutodesmus obliquus</name>
    <dbReference type="NCBI Taxonomy" id="3088"/>
    <lineage>
        <taxon>Eukaryota</taxon>
        <taxon>Viridiplantae</taxon>
        <taxon>Chlorophyta</taxon>
        <taxon>core chlorophytes</taxon>
        <taxon>Chlorophyceae</taxon>
        <taxon>CS clade</taxon>
        <taxon>Sphaeropleales</taxon>
        <taxon>Scenedesmaceae</taxon>
        <taxon>Tetradesmus</taxon>
    </lineage>
</organism>
<keyword evidence="2" id="KW-1185">Reference proteome</keyword>
<gene>
    <name evidence="1" type="ORF">OEZ85_000008</name>
</gene>
<dbReference type="Proteomes" id="UP001244341">
    <property type="component" value="Chromosome 16b"/>
</dbReference>
<sequence length="72" mass="7570">MPLGGKLKFELDGLRWKSSVCDDGSGEGPPPGIFTIMPLGGKLKYELDALRWTSSVCDDGSGEGSPPGIITM</sequence>
<evidence type="ECO:0000313" key="2">
    <source>
        <dbReference type="Proteomes" id="UP001244341"/>
    </source>
</evidence>